<keyword evidence="7 12" id="KW-0663">Pyridoxal phosphate</keyword>
<dbReference type="UniPathway" id="UPA00244">
    <property type="reaction ID" value="UER00311"/>
</dbReference>
<dbReference type="InterPro" id="IPR020578">
    <property type="entry name" value="Aminotrans_V_PyrdxlP_BS"/>
</dbReference>
<evidence type="ECO:0000256" key="1">
    <source>
        <dbReference type="ARBA" id="ARBA00004915"/>
    </source>
</evidence>
<keyword evidence="14" id="KW-0472">Membrane</keyword>
<evidence type="ECO:0000256" key="5">
    <source>
        <dbReference type="ARBA" id="ARBA00022605"/>
    </source>
</evidence>
<feature type="binding site" evidence="12">
    <location>
        <position position="175"/>
    </location>
    <ligand>
        <name>pyridoxal 5'-phosphate</name>
        <dbReference type="ChEBI" id="CHEBI:597326"/>
    </ligand>
</feature>
<dbReference type="GO" id="GO:0006564">
    <property type="term" value="P:L-serine biosynthetic process"/>
    <property type="evidence" value="ECO:0007669"/>
    <property type="project" value="UniProtKB-UniRule"/>
</dbReference>
<organism evidence="16 17">
    <name type="scientific">Buchnera aphidicola</name>
    <name type="common">Cinara strobi</name>
    <dbReference type="NCBI Taxonomy" id="1921549"/>
    <lineage>
        <taxon>Bacteria</taxon>
        <taxon>Pseudomonadati</taxon>
        <taxon>Pseudomonadota</taxon>
        <taxon>Gammaproteobacteria</taxon>
        <taxon>Enterobacterales</taxon>
        <taxon>Erwiniaceae</taxon>
        <taxon>Buchnera</taxon>
    </lineage>
</organism>
<evidence type="ECO:0000259" key="15">
    <source>
        <dbReference type="Pfam" id="PF00266"/>
    </source>
</evidence>
<keyword evidence="14" id="KW-1133">Transmembrane helix</keyword>
<feature type="transmembrane region" description="Helical" evidence="14">
    <location>
        <begin position="245"/>
        <end position="266"/>
    </location>
</feature>
<protein>
    <recommendedName>
        <fullName evidence="12">Phosphoserine aminotransferase</fullName>
        <ecNumber evidence="12">2.6.1.52</ecNumber>
    </recommendedName>
    <alternativeName>
        <fullName evidence="12">Phosphohydroxythreonine aminotransferase</fullName>
        <shortName evidence="12">PSAT</shortName>
    </alternativeName>
</protein>
<keyword evidence="14" id="KW-0812">Transmembrane</keyword>
<dbReference type="Gene3D" id="3.40.640.10">
    <property type="entry name" value="Type I PLP-dependent aspartate aminotransferase-like (Major domain)"/>
    <property type="match status" value="1"/>
</dbReference>
<evidence type="ECO:0000256" key="2">
    <source>
        <dbReference type="ARBA" id="ARBA00005099"/>
    </source>
</evidence>
<keyword evidence="12" id="KW-0963">Cytoplasm</keyword>
<comment type="caution">
    <text evidence="12">Lacks conserved residue(s) required for the propagation of feature annotation.</text>
</comment>
<dbReference type="RefSeq" id="WP_158349084.1">
    <property type="nucleotide sequence ID" value="NZ_LR025085.1"/>
</dbReference>
<dbReference type="EC" id="2.6.1.52" evidence="12"/>
<dbReference type="NCBIfam" id="NF003764">
    <property type="entry name" value="PRK05355.1"/>
    <property type="match status" value="1"/>
</dbReference>
<keyword evidence="9 12" id="KW-0718">Serine biosynthesis</keyword>
<accession>A0A3B1E7V6</accession>
<dbReference type="PANTHER" id="PTHR43247">
    <property type="entry name" value="PHOSPHOSERINE AMINOTRANSFERASE"/>
    <property type="match status" value="1"/>
</dbReference>
<feature type="binding site" evidence="12">
    <location>
        <position position="198"/>
    </location>
    <ligand>
        <name>pyridoxal 5'-phosphate</name>
        <dbReference type="ChEBI" id="CHEBI:597326"/>
    </ligand>
</feature>
<feature type="binding site" evidence="12">
    <location>
        <begin position="240"/>
        <end position="241"/>
    </location>
    <ligand>
        <name>pyridoxal 5'-phosphate</name>
        <dbReference type="ChEBI" id="CHEBI:597326"/>
    </ligand>
</feature>
<dbReference type="InterPro" id="IPR015422">
    <property type="entry name" value="PyrdxlP-dep_Trfase_small"/>
</dbReference>
<reference evidence="17" key="1">
    <citation type="submission" date="2018-09" db="EMBL/GenBank/DDBJ databases">
        <authorList>
            <person name="Manzano-Marin A."/>
            <person name="Manzano-Marin A."/>
        </authorList>
    </citation>
    <scope>NUCLEOTIDE SEQUENCE [LARGE SCALE GENOMIC DNA]</scope>
    <source>
        <strain evidence="17">BuCistrobi</strain>
    </source>
</reference>
<evidence type="ECO:0000256" key="8">
    <source>
        <dbReference type="ARBA" id="ARBA00023096"/>
    </source>
</evidence>
<dbReference type="FunFam" id="3.90.1150.10:FF:000006">
    <property type="entry name" value="Phosphoserine aminotransferase"/>
    <property type="match status" value="1"/>
</dbReference>
<keyword evidence="4 12" id="KW-0032">Aminotransferase</keyword>
<dbReference type="NCBIfam" id="TIGR01364">
    <property type="entry name" value="serC_1"/>
    <property type="match status" value="1"/>
</dbReference>
<keyword evidence="8 12" id="KW-0664">Pyridoxine biosynthesis</keyword>
<evidence type="ECO:0000256" key="9">
    <source>
        <dbReference type="ARBA" id="ARBA00023299"/>
    </source>
</evidence>
<dbReference type="GO" id="GO:0008615">
    <property type="term" value="P:pyridoxine biosynthetic process"/>
    <property type="evidence" value="ECO:0007669"/>
    <property type="project" value="UniProtKB-UniRule"/>
</dbReference>
<feature type="modified residue" description="N6-(pyridoxal phosphate)lysine" evidence="12">
    <location>
        <position position="199"/>
    </location>
</feature>
<dbReference type="InterPro" id="IPR015421">
    <property type="entry name" value="PyrdxlP-dep_Trfase_major"/>
</dbReference>
<dbReference type="Pfam" id="PF00266">
    <property type="entry name" value="Aminotran_5"/>
    <property type="match status" value="1"/>
</dbReference>
<name>A0A3B1E7V6_9GAMM</name>
<comment type="similarity">
    <text evidence="3 12">Belongs to the class-V pyridoxal-phosphate-dependent aminotransferase family. SerC subfamily.</text>
</comment>
<dbReference type="GO" id="GO:0005737">
    <property type="term" value="C:cytoplasm"/>
    <property type="evidence" value="ECO:0007669"/>
    <property type="project" value="UniProtKB-SubCell"/>
</dbReference>
<dbReference type="FunFam" id="3.40.640.10:FF:000010">
    <property type="entry name" value="Phosphoserine aminotransferase"/>
    <property type="match status" value="1"/>
</dbReference>
<dbReference type="Gene3D" id="3.90.1150.10">
    <property type="entry name" value="Aspartate Aminotransferase, domain 1"/>
    <property type="match status" value="1"/>
</dbReference>
<dbReference type="InterPro" id="IPR000192">
    <property type="entry name" value="Aminotrans_V_dom"/>
</dbReference>
<dbReference type="UniPathway" id="UPA00135">
    <property type="reaction ID" value="UER00197"/>
</dbReference>
<evidence type="ECO:0000256" key="12">
    <source>
        <dbReference type="HAMAP-Rule" id="MF_00160"/>
    </source>
</evidence>
<evidence type="ECO:0000256" key="6">
    <source>
        <dbReference type="ARBA" id="ARBA00022679"/>
    </source>
</evidence>
<dbReference type="AlphaFoldDB" id="A0A3B1E7V6"/>
<dbReference type="HAMAP" id="MF_00160">
    <property type="entry name" value="SerC_aminotrans_5"/>
    <property type="match status" value="1"/>
</dbReference>
<evidence type="ECO:0000313" key="16">
    <source>
        <dbReference type="EMBL" id="VAX76557.1"/>
    </source>
</evidence>
<sequence>MLKKYNFNPGPAMLPKKVLSKIKKEFLNWNNSGFSITEISHRSQGFIEKTMQIEKNLRFLLNIPENYYILFCHGGARGQFSAIPINFIKKSSFQPDYINSGYWSLCAAEESKKYCKPNILNVKQVTDTKKSYILPVSKWEISSRQAYLHYCPNETIEGIEIFEEPNFFEKIVIGDFSSTILSRVINIKKYGMIYACSQKNIGPAGITLVIIRDDLLKNTNRKSPSILDYQLLAQSQSMLNTPSVFSWYVAGLIFKWIISLGGLGVIEKINKKKSKLLYEYLNSTHFYTNKIFPENQSRMNVTFDLNENQLTDSFVKEAEKYGLYGLKGHSLVGGIRASIYNAMPIEGVRSLINFMKIFEKKFG</sequence>
<dbReference type="PROSITE" id="PS00595">
    <property type="entry name" value="AA_TRANSFER_CLASS_5"/>
    <property type="match status" value="1"/>
</dbReference>
<feature type="domain" description="Aminotransferase class V" evidence="15">
    <location>
        <begin position="5"/>
        <end position="350"/>
    </location>
</feature>
<feature type="binding site" evidence="12">
    <location>
        <position position="42"/>
    </location>
    <ligand>
        <name>L-glutamate</name>
        <dbReference type="ChEBI" id="CHEBI:29985"/>
    </ligand>
</feature>
<dbReference type="InterPro" id="IPR015424">
    <property type="entry name" value="PyrdxlP-dep_Trfase"/>
</dbReference>
<evidence type="ECO:0000256" key="11">
    <source>
        <dbReference type="ARBA" id="ARBA00049007"/>
    </source>
</evidence>
<evidence type="ECO:0000256" key="14">
    <source>
        <dbReference type="SAM" id="Phobius"/>
    </source>
</evidence>
<feature type="binding site" evidence="12">
    <location>
        <position position="155"/>
    </location>
    <ligand>
        <name>pyridoxal 5'-phosphate</name>
        <dbReference type="ChEBI" id="CHEBI:597326"/>
    </ligand>
</feature>
<dbReference type="OrthoDB" id="9809412at2"/>
<evidence type="ECO:0000256" key="3">
    <source>
        <dbReference type="ARBA" id="ARBA00006904"/>
    </source>
</evidence>
<comment type="catalytic activity">
    <reaction evidence="10 12">
        <text>4-(phosphooxy)-L-threonine + 2-oxoglutarate = (R)-3-hydroxy-2-oxo-4-phosphooxybutanoate + L-glutamate</text>
        <dbReference type="Rhea" id="RHEA:16573"/>
        <dbReference type="ChEBI" id="CHEBI:16810"/>
        <dbReference type="ChEBI" id="CHEBI:29985"/>
        <dbReference type="ChEBI" id="CHEBI:58452"/>
        <dbReference type="ChEBI" id="CHEBI:58538"/>
        <dbReference type="EC" id="2.6.1.52"/>
    </reaction>
</comment>
<dbReference type="GO" id="GO:0030170">
    <property type="term" value="F:pyridoxal phosphate binding"/>
    <property type="evidence" value="ECO:0007669"/>
    <property type="project" value="UniProtKB-UniRule"/>
</dbReference>
<comment type="subcellular location">
    <subcellularLocation>
        <location evidence="12">Cytoplasm</location>
    </subcellularLocation>
</comment>
<dbReference type="STRING" id="1921549.GCA_900128825_00203"/>
<dbReference type="EMBL" id="LR025085">
    <property type="protein sequence ID" value="VAX76557.1"/>
    <property type="molecule type" value="Genomic_DNA"/>
</dbReference>
<feature type="binding site" evidence="12">
    <location>
        <position position="103"/>
    </location>
    <ligand>
        <name>pyridoxal 5'-phosphate</name>
        <dbReference type="ChEBI" id="CHEBI:597326"/>
    </ligand>
</feature>
<comment type="cofactor">
    <cofactor evidence="12">
        <name>pyridoxal 5'-phosphate</name>
        <dbReference type="ChEBI" id="CHEBI:597326"/>
    </cofactor>
    <text evidence="12">Binds 1 pyridoxal phosphate per subunit.</text>
</comment>
<evidence type="ECO:0000313" key="17">
    <source>
        <dbReference type="Proteomes" id="UP000271849"/>
    </source>
</evidence>
<comment type="pathway">
    <text evidence="2 12 13">Amino-acid biosynthesis; L-serine biosynthesis; L-serine from 3-phospho-D-glycerate: step 2/3.</text>
</comment>
<gene>
    <name evidence="12 16" type="primary">serC</name>
    <name evidence="16" type="ORF">BUCINSTRO3249_0204</name>
</gene>
<dbReference type="Proteomes" id="UP000271849">
    <property type="component" value="Chromosome"/>
</dbReference>
<evidence type="ECO:0000256" key="4">
    <source>
        <dbReference type="ARBA" id="ARBA00022576"/>
    </source>
</evidence>
<dbReference type="PANTHER" id="PTHR43247:SF1">
    <property type="entry name" value="PHOSPHOSERINE AMINOTRANSFERASE"/>
    <property type="match status" value="1"/>
</dbReference>
<comment type="function">
    <text evidence="12">Catalyzes the reversible conversion of 3-phosphohydroxypyruvate to phosphoserine and of 3-hydroxy-2-oxo-4-phosphonooxybutanoate to phosphohydroxythreonine.</text>
</comment>
<keyword evidence="5 12" id="KW-0028">Amino-acid biosynthesis</keyword>
<dbReference type="SUPFAM" id="SSF53383">
    <property type="entry name" value="PLP-dependent transferases"/>
    <property type="match status" value="1"/>
</dbReference>
<keyword evidence="6 12" id="KW-0808">Transferase</keyword>
<comment type="catalytic activity">
    <reaction evidence="11 12 13">
        <text>O-phospho-L-serine + 2-oxoglutarate = 3-phosphooxypyruvate + L-glutamate</text>
        <dbReference type="Rhea" id="RHEA:14329"/>
        <dbReference type="ChEBI" id="CHEBI:16810"/>
        <dbReference type="ChEBI" id="CHEBI:18110"/>
        <dbReference type="ChEBI" id="CHEBI:29985"/>
        <dbReference type="ChEBI" id="CHEBI:57524"/>
        <dbReference type="EC" id="2.6.1.52"/>
    </reaction>
</comment>
<evidence type="ECO:0000256" key="13">
    <source>
        <dbReference type="RuleBase" id="RU004505"/>
    </source>
</evidence>
<evidence type="ECO:0000256" key="7">
    <source>
        <dbReference type="ARBA" id="ARBA00022898"/>
    </source>
</evidence>
<comment type="pathway">
    <text evidence="1 12">Cofactor biosynthesis; pyridoxine 5'-phosphate biosynthesis; pyridoxine 5'-phosphate from D-erythrose 4-phosphate: step 3/5.</text>
</comment>
<feature type="binding site" evidence="12">
    <location>
        <begin position="76"/>
        <end position="77"/>
    </location>
    <ligand>
        <name>pyridoxal 5'-phosphate</name>
        <dbReference type="ChEBI" id="CHEBI:597326"/>
    </ligand>
</feature>
<dbReference type="InterPro" id="IPR022278">
    <property type="entry name" value="Pser_aminoTfrase"/>
</dbReference>
<dbReference type="PIRSF" id="PIRSF000525">
    <property type="entry name" value="SerC"/>
    <property type="match status" value="1"/>
</dbReference>
<dbReference type="GO" id="GO:0004648">
    <property type="term" value="F:O-phospho-L-serine:2-oxoglutarate aminotransferase activity"/>
    <property type="evidence" value="ECO:0007669"/>
    <property type="project" value="UniProtKB-UniRule"/>
</dbReference>
<evidence type="ECO:0000256" key="10">
    <source>
        <dbReference type="ARBA" id="ARBA00047630"/>
    </source>
</evidence>
<proteinExistence type="inferred from homology"/>
<comment type="subunit">
    <text evidence="12">Homodimer.</text>
</comment>